<sequence length="1365" mass="151828">MSLPSELTGHTERVSGFAFCSHDGQEHICASTSDDKTVKIWDAEQKVLLKEHNVHQSTISAVHWSPLQKLLLVTGDEKGIVVCYWFSSNDTQSFFPEPRTIFCISCSPHEENYIAVGYKDGMIVVIDISKKGEVVHRLRGHDDEIHALAWSPQPREEPLYGRSEDNTDGGNGVTEGAEIGCYLASGSRDQTVRIWSTARGKGVMTLKLPFLKRRGTGVDPTVKERLWLTVHWPKGRPSQIVSSCFGGEIIMWDLMKSGKQKWSLLGSSSDGQNHSRIVFNMSSFCSGERELLLSTSMDREIKCWDLASLECCWTLPTLGGFVYCLSFSPVGTGCLALGVGDSMIRVWSTLSIQNQYDIKTFWQGIKSKVTALAWHPLKEGSLAFGTDDGKVGIYEVYSNKPPQISSTYHRRTVYSLSWGAPVPPMSFGGSGDKPSYSLYSCAGEGVIFQHDPWKLSGEASNIDKLIRDTNNIKHKIPPHTDLSWKPDGSVLAIGNEDGSIEVLKAPTLKLLCTVQQHHKIINSLRWHHEHSSQNELQYLLASGSSNATVYVHDLKSAIETPSESPVLMTEPFRALSGHTNKITSLAWSPHHDGRLVTVWDVLKEEPVCNYRGHSGRLLCVQWSTVHPDLVWTGGDDFTLHEWAVSKQEHVTPPKSKKRVEMEKKRGPQKKSKKKKKAPEKGGMKVEERELPLGDEIKGAAGSGAEEGQSDNDEEGEERANTDAPSVTGWSRESSVDTRGTERVQNGEKFSHAVKREVKEEKKREKPDLSLKKRKPRSILPLSTSMDHRPKEELQQDCLTLAAVRYSHGQSETCVPGSGDHIQLGLFTDRDALYRMFQEEEESHVEAGHYDSVLYLRLWKGDLIGAINLAVEKGELTDHLVSLAPMAGYQVWARTVEAYAKQLCHHEQFLKAASHLVSIHKPYEAISLLKSHQFFREAIALAKARLQPEDPVLKDLYMSWAAVLEKDGHYATAAKCYLAADSSFDAAKVTAKKGDVISLRTAANLAQISGESELAHSLSLRFSGHRLVFSVNEILTQRLADTDVATWSVASSHTWSKPCEENFLSTVHSVWQSEFGVAAADLVKVKTLHQQLRAIENPPATTSVPMKQLLFHISLDVTLCALSQLLCDWPSVLEELLRALTRGSEAGHFTLMTEMCQLLVTQGLESVTFYKQKLDPTDERSLVISQSVEAFVCYQLMYKKWWNYSAVTSTLTNNAISNGHCLTEKNHSEVEANCNGEAQSDVIFSECFWNFLLSEPHANLQATQRAISEIQGRVTSLIQQHSQCKDSHVSPQALITSQSETSEEHEGSLSGKSTESLSTLTALVAEHHKALSAIPELVRHICSKATTLLCKYGTETLGKAWKRLTQ</sequence>
<protein>
    <submittedName>
        <fullName evidence="9">Gem-associated 5-like isoform X1</fullName>
    </submittedName>
</protein>
<dbReference type="SMART" id="SM00320">
    <property type="entry name" value="WD40"/>
    <property type="match status" value="13"/>
</dbReference>
<feature type="region of interest" description="Disordered" evidence="4">
    <location>
        <begin position="647"/>
        <end position="783"/>
    </location>
</feature>
<keyword evidence="2" id="KW-0677">Repeat</keyword>
<dbReference type="Pfam" id="PF23777">
    <property type="entry name" value="GEMI5_RBS"/>
    <property type="match status" value="1"/>
</dbReference>
<evidence type="ECO:0007829" key="11">
    <source>
        <dbReference type="PeptideAtlas" id="A0A498LZ34"/>
    </source>
</evidence>
<feature type="region of interest" description="Disordered" evidence="4">
    <location>
        <begin position="1292"/>
        <end position="1313"/>
    </location>
</feature>
<evidence type="ECO:0000313" key="9">
    <source>
        <dbReference type="EMBL" id="RXN10655.1"/>
    </source>
</evidence>
<organism evidence="9 10">
    <name type="scientific">Labeo rohita</name>
    <name type="common">Indian major carp</name>
    <name type="synonym">Cyprinus rohita</name>
    <dbReference type="NCBI Taxonomy" id="84645"/>
    <lineage>
        <taxon>Eukaryota</taxon>
        <taxon>Metazoa</taxon>
        <taxon>Chordata</taxon>
        <taxon>Craniata</taxon>
        <taxon>Vertebrata</taxon>
        <taxon>Euteleostomi</taxon>
        <taxon>Actinopterygii</taxon>
        <taxon>Neopterygii</taxon>
        <taxon>Teleostei</taxon>
        <taxon>Ostariophysi</taxon>
        <taxon>Cypriniformes</taxon>
        <taxon>Cyprinidae</taxon>
        <taxon>Labeoninae</taxon>
        <taxon>Labeonini</taxon>
        <taxon>Labeo</taxon>
    </lineage>
</organism>
<dbReference type="GO" id="GO:0005634">
    <property type="term" value="C:nucleus"/>
    <property type="evidence" value="ECO:0007669"/>
    <property type="project" value="TreeGrafter"/>
</dbReference>
<feature type="compositionally biased region" description="Basic and acidic residues" evidence="4">
    <location>
        <begin position="678"/>
        <end position="697"/>
    </location>
</feature>
<dbReference type="EMBL" id="QBIY01013186">
    <property type="protein sequence ID" value="RXN10655.1"/>
    <property type="molecule type" value="Genomic_DNA"/>
</dbReference>
<evidence type="ECO:0000256" key="4">
    <source>
        <dbReference type="SAM" id="MobiDB-lite"/>
    </source>
</evidence>
<dbReference type="PANTHER" id="PTHR46362">
    <property type="entry name" value="GEM-ASSOCIATED PROTEIN 5"/>
    <property type="match status" value="1"/>
</dbReference>
<feature type="domain" description="Gem-associated protein 5 RBS" evidence="8">
    <location>
        <begin position="1062"/>
        <end position="1338"/>
    </location>
</feature>
<dbReference type="InterPro" id="IPR056424">
    <property type="entry name" value="Beta-prop_GEMI5_2nd"/>
</dbReference>
<dbReference type="SUPFAM" id="SSF50998">
    <property type="entry name" value="Quinoprotein alcohol dehydrogenase-like"/>
    <property type="match status" value="2"/>
</dbReference>
<dbReference type="GO" id="GO:0000387">
    <property type="term" value="P:spliceosomal snRNP assembly"/>
    <property type="evidence" value="ECO:0007669"/>
    <property type="project" value="TreeGrafter"/>
</dbReference>
<evidence type="ECO:0000256" key="3">
    <source>
        <dbReference type="PROSITE-ProRule" id="PRU00221"/>
    </source>
</evidence>
<comment type="caution">
    <text evidence="9">The sequence shown here is derived from an EMBL/GenBank/DDBJ whole genome shotgun (WGS) entry which is preliminary data.</text>
</comment>
<reference evidence="9 10" key="1">
    <citation type="submission" date="2018-03" db="EMBL/GenBank/DDBJ databases">
        <title>Draft genome sequence of Rohu Carp (Labeo rohita).</title>
        <authorList>
            <person name="Das P."/>
            <person name="Kushwaha B."/>
            <person name="Joshi C.G."/>
            <person name="Kumar D."/>
            <person name="Nagpure N.S."/>
            <person name="Sahoo L."/>
            <person name="Das S.P."/>
            <person name="Bit A."/>
            <person name="Patnaik S."/>
            <person name="Meher P.K."/>
            <person name="Jayasankar P."/>
            <person name="Koringa P.G."/>
            <person name="Patel N.V."/>
            <person name="Hinsu A.T."/>
            <person name="Kumar R."/>
            <person name="Pandey M."/>
            <person name="Agarwal S."/>
            <person name="Srivastava S."/>
            <person name="Singh M."/>
            <person name="Iquebal M.A."/>
            <person name="Jaiswal S."/>
            <person name="Angadi U.B."/>
            <person name="Kumar N."/>
            <person name="Raza M."/>
            <person name="Shah T.M."/>
            <person name="Rai A."/>
            <person name="Jena J.K."/>
        </authorList>
    </citation>
    <scope>NUCLEOTIDE SEQUENCE [LARGE SCALE GENOMIC DNA]</scope>
    <source>
        <strain evidence="9">DASCIFA01</strain>
        <tissue evidence="9">Testis</tissue>
    </source>
</reference>
<feature type="compositionally biased region" description="Basic and acidic residues" evidence="4">
    <location>
        <begin position="733"/>
        <end position="770"/>
    </location>
</feature>
<dbReference type="Gene3D" id="1.25.40.1030">
    <property type="match status" value="1"/>
</dbReference>
<accession>A0A498LZ34</accession>
<dbReference type="PRINTS" id="PR00320">
    <property type="entry name" value="GPROTEINBRPT"/>
</dbReference>
<keyword evidence="10" id="KW-1185">Reference proteome</keyword>
<gene>
    <name evidence="9" type="ORF">ROHU_030495</name>
</gene>
<feature type="domain" description="Gem-associated protein 5 second beta-propeller" evidence="7">
    <location>
        <begin position="332"/>
        <end position="634"/>
    </location>
</feature>
<keyword evidence="11" id="KW-1267">Proteomics identification</keyword>
<feature type="compositionally biased region" description="Acidic residues" evidence="4">
    <location>
        <begin position="707"/>
        <end position="716"/>
    </location>
</feature>
<evidence type="ECO:0000259" key="8">
    <source>
        <dbReference type="Pfam" id="PF23777"/>
    </source>
</evidence>
<evidence type="ECO:0000259" key="5">
    <source>
        <dbReference type="Pfam" id="PF23770"/>
    </source>
</evidence>
<evidence type="ECO:0000256" key="1">
    <source>
        <dbReference type="ARBA" id="ARBA00022574"/>
    </source>
</evidence>
<dbReference type="GO" id="GO:0032797">
    <property type="term" value="C:SMN complex"/>
    <property type="evidence" value="ECO:0007669"/>
    <property type="project" value="TreeGrafter"/>
</dbReference>
<dbReference type="GO" id="GO:0003730">
    <property type="term" value="F:mRNA 3'-UTR binding"/>
    <property type="evidence" value="ECO:0007669"/>
    <property type="project" value="TreeGrafter"/>
</dbReference>
<dbReference type="InterPro" id="IPR052640">
    <property type="entry name" value="Gemin-5"/>
</dbReference>
<evidence type="ECO:0000259" key="7">
    <source>
        <dbReference type="Pfam" id="PF23775"/>
    </source>
</evidence>
<feature type="compositionally biased region" description="Polar residues" evidence="4">
    <location>
        <begin position="722"/>
        <end position="732"/>
    </location>
</feature>
<dbReference type="PROSITE" id="PS50294">
    <property type="entry name" value="WD_REPEATS_REGION"/>
    <property type="match status" value="1"/>
</dbReference>
<feature type="repeat" description="WD" evidence="3">
    <location>
        <begin position="182"/>
        <end position="205"/>
    </location>
</feature>
<dbReference type="STRING" id="84645.A0A498LZ34"/>
<dbReference type="Pfam" id="PF23770">
    <property type="entry name" value="Beta-prop_RIG_1st"/>
    <property type="match status" value="1"/>
</dbReference>
<dbReference type="InterPro" id="IPR056421">
    <property type="entry name" value="TPR_GEMI5"/>
</dbReference>
<dbReference type="Gene3D" id="2.130.10.10">
    <property type="entry name" value="YVTN repeat-like/Quinoprotein amine dehydrogenase"/>
    <property type="match status" value="2"/>
</dbReference>
<feature type="domain" description="Gem-associated protein 5 TPR" evidence="6">
    <location>
        <begin position="823"/>
        <end position="1022"/>
    </location>
</feature>
<feature type="domain" description="Gem-associated protein 5 first beta-propeller" evidence="5">
    <location>
        <begin position="23"/>
        <end position="151"/>
    </location>
</feature>
<dbReference type="InterPro" id="IPR056420">
    <property type="entry name" value="GEMI5_RBS"/>
</dbReference>
<dbReference type="PROSITE" id="PS50082">
    <property type="entry name" value="WD_REPEATS_2"/>
    <property type="match status" value="2"/>
</dbReference>
<dbReference type="Pfam" id="PF23774">
    <property type="entry name" value="TPR_GEMI5"/>
    <property type="match status" value="1"/>
</dbReference>
<feature type="compositionally biased region" description="Basic residues" evidence="4">
    <location>
        <begin position="666"/>
        <end position="677"/>
    </location>
</feature>
<evidence type="ECO:0000259" key="6">
    <source>
        <dbReference type="Pfam" id="PF23774"/>
    </source>
</evidence>
<dbReference type="InterPro" id="IPR001680">
    <property type="entry name" value="WD40_rpt"/>
</dbReference>
<dbReference type="Pfam" id="PF23775">
    <property type="entry name" value="Beta-prop_RIG_2nd"/>
    <property type="match status" value="1"/>
</dbReference>
<evidence type="ECO:0000256" key="2">
    <source>
        <dbReference type="ARBA" id="ARBA00022737"/>
    </source>
</evidence>
<dbReference type="Proteomes" id="UP000290572">
    <property type="component" value="Unassembled WGS sequence"/>
</dbReference>
<dbReference type="InterPro" id="IPR015943">
    <property type="entry name" value="WD40/YVTN_repeat-like_dom_sf"/>
</dbReference>
<dbReference type="InterPro" id="IPR020472">
    <property type="entry name" value="WD40_PAC1"/>
</dbReference>
<dbReference type="InterPro" id="IPR056432">
    <property type="entry name" value="Beta-prop_GEMI5_1st"/>
</dbReference>
<dbReference type="Pfam" id="PF00400">
    <property type="entry name" value="WD40"/>
    <property type="match status" value="1"/>
</dbReference>
<name>A0A498LZ34_LABRO</name>
<evidence type="ECO:0000313" key="10">
    <source>
        <dbReference type="Proteomes" id="UP000290572"/>
    </source>
</evidence>
<dbReference type="InterPro" id="IPR011047">
    <property type="entry name" value="Quinoprotein_ADH-like_sf"/>
</dbReference>
<dbReference type="PANTHER" id="PTHR46362:SF1">
    <property type="entry name" value="GEM-ASSOCIATED PROTEIN 5"/>
    <property type="match status" value="1"/>
</dbReference>
<keyword evidence="1 3" id="KW-0853">WD repeat</keyword>
<feature type="repeat" description="WD" evidence="3">
    <location>
        <begin position="7"/>
        <end position="51"/>
    </location>
</feature>
<proteinExistence type="evidence at protein level"/>